<evidence type="ECO:0000313" key="2">
    <source>
        <dbReference type="EMBL" id="GLY65812.1"/>
    </source>
</evidence>
<proteinExistence type="predicted"/>
<reference evidence="2" key="1">
    <citation type="submission" date="2023-03" db="EMBL/GenBank/DDBJ databases">
        <title>Amycolatopsis taiwanensis NBRC 103393.</title>
        <authorList>
            <person name="Ichikawa N."/>
            <person name="Sato H."/>
            <person name="Tonouchi N."/>
        </authorList>
    </citation>
    <scope>NUCLEOTIDE SEQUENCE</scope>
    <source>
        <strain evidence="2">NBRC 103393</strain>
    </source>
</reference>
<dbReference type="EMBL" id="BSTI01000004">
    <property type="protein sequence ID" value="GLY65812.1"/>
    <property type="molecule type" value="Genomic_DNA"/>
</dbReference>
<sequence length="255" mass="27331">MAVPVEPRGDAVGYWARLDEDVFARVCTWVDVAGPTVVDPELATWAGATLAAINRLELPGDPAAEAAYPVHPVPDWSDWLATATAAGVLTDRQARALLRVVTKASRRVHAELAAGPRFHLAHRDVSRTNILLTSHGPVLVDFDHAGPEVPWWEVVHQVFNLAWDPGRPQPAPHIVRAALEGYLDAGGTPGRASAAAFTGMLAANLAWLAYNLWLATGLRPCSASRRVIAAGVVQDASRTITTIVTSTDRWIALLG</sequence>
<organism evidence="2 3">
    <name type="scientific">Amycolatopsis taiwanensis</name>
    <dbReference type="NCBI Taxonomy" id="342230"/>
    <lineage>
        <taxon>Bacteria</taxon>
        <taxon>Bacillati</taxon>
        <taxon>Actinomycetota</taxon>
        <taxon>Actinomycetes</taxon>
        <taxon>Pseudonocardiales</taxon>
        <taxon>Pseudonocardiaceae</taxon>
        <taxon>Amycolatopsis</taxon>
    </lineage>
</organism>
<comment type="caution">
    <text evidence="2">The sequence shown here is derived from an EMBL/GenBank/DDBJ whole genome shotgun (WGS) entry which is preliminary data.</text>
</comment>
<name>A0A9W6VFT1_9PSEU</name>
<dbReference type="Proteomes" id="UP001165136">
    <property type="component" value="Unassembled WGS sequence"/>
</dbReference>
<dbReference type="SUPFAM" id="SSF56112">
    <property type="entry name" value="Protein kinase-like (PK-like)"/>
    <property type="match status" value="1"/>
</dbReference>
<dbReference type="AlphaFoldDB" id="A0A9W6VFT1"/>
<keyword evidence="3" id="KW-1185">Reference proteome</keyword>
<dbReference type="InterPro" id="IPR002575">
    <property type="entry name" value="Aminoglycoside_PTrfase"/>
</dbReference>
<accession>A0A9W6VFT1</accession>
<feature type="domain" description="Aminoglycoside phosphotransferase" evidence="1">
    <location>
        <begin position="23"/>
        <end position="182"/>
    </location>
</feature>
<dbReference type="InterPro" id="IPR011009">
    <property type="entry name" value="Kinase-like_dom_sf"/>
</dbReference>
<dbReference type="Gene3D" id="3.90.1200.10">
    <property type="match status" value="1"/>
</dbReference>
<gene>
    <name evidence="2" type="ORF">Atai01_24310</name>
</gene>
<evidence type="ECO:0000313" key="3">
    <source>
        <dbReference type="Proteomes" id="UP001165136"/>
    </source>
</evidence>
<dbReference type="Pfam" id="PF01636">
    <property type="entry name" value="APH"/>
    <property type="match status" value="1"/>
</dbReference>
<protein>
    <recommendedName>
        <fullName evidence="1">Aminoglycoside phosphotransferase domain-containing protein</fullName>
    </recommendedName>
</protein>
<evidence type="ECO:0000259" key="1">
    <source>
        <dbReference type="Pfam" id="PF01636"/>
    </source>
</evidence>